<proteinExistence type="inferred from homology"/>
<dbReference type="GO" id="GO:0019706">
    <property type="term" value="F:protein-cysteine S-palmitoyltransferase activity"/>
    <property type="evidence" value="ECO:0007669"/>
    <property type="project" value="UniProtKB-EC"/>
</dbReference>
<dbReference type="PROSITE" id="PS50216">
    <property type="entry name" value="DHHC"/>
    <property type="match status" value="1"/>
</dbReference>
<dbReference type="Pfam" id="PF01529">
    <property type="entry name" value="DHHC"/>
    <property type="match status" value="1"/>
</dbReference>
<evidence type="ECO:0000256" key="7">
    <source>
        <dbReference type="RuleBase" id="RU079119"/>
    </source>
</evidence>
<keyword evidence="2 7" id="KW-0808">Transferase</keyword>
<keyword evidence="3 7" id="KW-0812">Transmembrane</keyword>
<evidence type="ECO:0000256" key="6">
    <source>
        <dbReference type="ARBA" id="ARBA00023315"/>
    </source>
</evidence>
<evidence type="ECO:0000313" key="10">
    <source>
        <dbReference type="WBParaSite" id="MCU_002712-RB"/>
    </source>
</evidence>
<dbReference type="AlphaFoldDB" id="A0A5K3ESA3"/>
<feature type="transmembrane region" description="Helical" evidence="7">
    <location>
        <begin position="171"/>
        <end position="189"/>
    </location>
</feature>
<feature type="domain" description="Palmitoyltransferase DHHC" evidence="9">
    <location>
        <begin position="227"/>
        <end position="365"/>
    </location>
</feature>
<comment type="subcellular location">
    <subcellularLocation>
        <location evidence="1">Membrane</location>
        <topology evidence="1">Multi-pass membrane protein</topology>
    </subcellularLocation>
</comment>
<dbReference type="PANTHER" id="PTHR12246">
    <property type="entry name" value="PALMITOYLTRANSFERASE ZDHHC16"/>
    <property type="match status" value="1"/>
</dbReference>
<evidence type="ECO:0000259" key="9">
    <source>
        <dbReference type="Pfam" id="PF01529"/>
    </source>
</evidence>
<dbReference type="EC" id="2.3.1.225" evidence="7"/>
<dbReference type="GO" id="GO:0016020">
    <property type="term" value="C:membrane"/>
    <property type="evidence" value="ECO:0007669"/>
    <property type="project" value="UniProtKB-SubCell"/>
</dbReference>
<sequence length="443" mass="49106">MNRSQFIRLAEEGSLSSFNTDSSPLQASVMPVDNSDHGSVTYDANGEAGGSSAVPTFPPVITAGSRFRGHKEVDINKWDEEAAQHLLNMRRPPGDLFDCLRPWRKLCHLRYPPPSQKMAENVENGFPLPYGVVWFVRDCAGCVCMVFTWLLIAYGEFVVACIILPQTPSMAISWIFGILYHIFAFLAVFSHLKAVFTDPGTVRLGNATRDAVMRIYLASGSNTPLVRCPKCFCIKPERAHHCSCCRRCVRKMDHHCPWVNNCVGEGNQKYFVLFNLYIFLQSLTAIVMIVTFFFSCFTEFGTTCENHLIPAFAPTNASSTSLPSTMFAVGAGFEAVLFGLFTAAIGGTQLCAICKDETAVESLKRNKGMARPRISRVEALSIVFGRPFSWRWFSPFHSPGPITPVMPPSPTADGEALPRPGAEGASSYEMQFQQQRQSDVYLV</sequence>
<evidence type="ECO:0000256" key="8">
    <source>
        <dbReference type="SAM" id="MobiDB-lite"/>
    </source>
</evidence>
<comment type="similarity">
    <text evidence="7">Belongs to the DHHC palmitoyltransferase family.</text>
</comment>
<protein>
    <recommendedName>
        <fullName evidence="7">Palmitoyltransferase</fullName>
        <ecNumber evidence="7">2.3.1.225</ecNumber>
    </recommendedName>
</protein>
<feature type="region of interest" description="Disordered" evidence="8">
    <location>
        <begin position="404"/>
        <end position="443"/>
    </location>
</feature>
<comment type="domain">
    <text evidence="7">The DHHC domain is required for palmitoyltransferase activity.</text>
</comment>
<keyword evidence="4 7" id="KW-1133">Transmembrane helix</keyword>
<dbReference type="InterPro" id="IPR001594">
    <property type="entry name" value="Palmitoyltrfase_DHHC"/>
</dbReference>
<evidence type="ECO:0000256" key="4">
    <source>
        <dbReference type="ARBA" id="ARBA00022989"/>
    </source>
</evidence>
<evidence type="ECO:0000256" key="3">
    <source>
        <dbReference type="ARBA" id="ARBA00022692"/>
    </source>
</evidence>
<name>A0A5K3ESA3_MESCO</name>
<evidence type="ECO:0000256" key="1">
    <source>
        <dbReference type="ARBA" id="ARBA00004141"/>
    </source>
</evidence>
<keyword evidence="6 7" id="KW-0012">Acyltransferase</keyword>
<reference evidence="10" key="1">
    <citation type="submission" date="2019-11" db="UniProtKB">
        <authorList>
            <consortium name="WormBaseParasite"/>
        </authorList>
    </citation>
    <scope>IDENTIFICATION</scope>
</reference>
<dbReference type="InterPro" id="IPR039859">
    <property type="entry name" value="PFA4/ZDH16/20/ERF2-like"/>
</dbReference>
<feature type="compositionally biased region" description="Polar residues" evidence="8">
    <location>
        <begin position="428"/>
        <end position="443"/>
    </location>
</feature>
<feature type="transmembrane region" description="Helical" evidence="7">
    <location>
        <begin position="142"/>
        <end position="165"/>
    </location>
</feature>
<keyword evidence="5 7" id="KW-0472">Membrane</keyword>
<organism evidence="10">
    <name type="scientific">Mesocestoides corti</name>
    <name type="common">Flatworm</name>
    <dbReference type="NCBI Taxonomy" id="53468"/>
    <lineage>
        <taxon>Eukaryota</taxon>
        <taxon>Metazoa</taxon>
        <taxon>Spiralia</taxon>
        <taxon>Lophotrochozoa</taxon>
        <taxon>Platyhelminthes</taxon>
        <taxon>Cestoda</taxon>
        <taxon>Eucestoda</taxon>
        <taxon>Cyclophyllidea</taxon>
        <taxon>Mesocestoididae</taxon>
        <taxon>Mesocestoides</taxon>
    </lineage>
</organism>
<dbReference type="WBParaSite" id="MCU_002712-RB">
    <property type="protein sequence ID" value="MCU_002712-RB"/>
    <property type="gene ID" value="MCU_002712"/>
</dbReference>
<accession>A0A5K3ESA3</accession>
<evidence type="ECO:0000256" key="2">
    <source>
        <dbReference type="ARBA" id="ARBA00022679"/>
    </source>
</evidence>
<evidence type="ECO:0000256" key="5">
    <source>
        <dbReference type="ARBA" id="ARBA00023136"/>
    </source>
</evidence>
<comment type="catalytic activity">
    <reaction evidence="7">
        <text>L-cysteinyl-[protein] + hexadecanoyl-CoA = S-hexadecanoyl-L-cysteinyl-[protein] + CoA</text>
        <dbReference type="Rhea" id="RHEA:36683"/>
        <dbReference type="Rhea" id="RHEA-COMP:10131"/>
        <dbReference type="Rhea" id="RHEA-COMP:11032"/>
        <dbReference type="ChEBI" id="CHEBI:29950"/>
        <dbReference type="ChEBI" id="CHEBI:57287"/>
        <dbReference type="ChEBI" id="CHEBI:57379"/>
        <dbReference type="ChEBI" id="CHEBI:74151"/>
        <dbReference type="EC" id="2.3.1.225"/>
    </reaction>
</comment>
<feature type="transmembrane region" description="Helical" evidence="7">
    <location>
        <begin position="270"/>
        <end position="294"/>
    </location>
</feature>